<dbReference type="Pfam" id="PF03372">
    <property type="entry name" value="Exo_endo_phos"/>
    <property type="match status" value="1"/>
</dbReference>
<proteinExistence type="predicted"/>
<name>A0A1M6FMA8_9FLAO</name>
<dbReference type="CDD" id="cd09083">
    <property type="entry name" value="EEP-1"/>
    <property type="match status" value="1"/>
</dbReference>
<evidence type="ECO:0000256" key="1">
    <source>
        <dbReference type="SAM" id="SignalP"/>
    </source>
</evidence>
<feature type="domain" description="Endonuclease/exonuclease/phosphatase" evidence="2">
    <location>
        <begin position="26"/>
        <end position="268"/>
    </location>
</feature>
<keyword evidence="4" id="KW-1185">Reference proteome</keyword>
<protein>
    <submittedName>
        <fullName evidence="3">Metal-dependent hydrolase, endonuclease/exonuclease/phosphatase family</fullName>
    </submittedName>
</protein>
<accession>A0A1M6FMA8</accession>
<evidence type="ECO:0000259" key="2">
    <source>
        <dbReference type="Pfam" id="PF03372"/>
    </source>
</evidence>
<keyword evidence="3" id="KW-0269">Exonuclease</keyword>
<dbReference type="EMBL" id="FQYU01000002">
    <property type="protein sequence ID" value="SHI98815.1"/>
    <property type="molecule type" value="Genomic_DNA"/>
</dbReference>
<gene>
    <name evidence="3" type="ORF">SAMN04488513_102485</name>
</gene>
<evidence type="ECO:0000313" key="3">
    <source>
        <dbReference type="EMBL" id="SHI98815.1"/>
    </source>
</evidence>
<dbReference type="InterPro" id="IPR005135">
    <property type="entry name" value="Endo/exonuclease/phosphatase"/>
</dbReference>
<dbReference type="GO" id="GO:0004519">
    <property type="term" value="F:endonuclease activity"/>
    <property type="evidence" value="ECO:0007669"/>
    <property type="project" value="UniProtKB-KW"/>
</dbReference>
<dbReference type="PANTHER" id="PTHR12121:SF36">
    <property type="entry name" value="ENDONUCLEASE_EXONUCLEASE_PHOSPHATASE DOMAIN-CONTAINING PROTEIN"/>
    <property type="match status" value="1"/>
</dbReference>
<organism evidence="3 4">
    <name type="scientific">Pseudozobellia thermophila</name>
    <dbReference type="NCBI Taxonomy" id="192903"/>
    <lineage>
        <taxon>Bacteria</taxon>
        <taxon>Pseudomonadati</taxon>
        <taxon>Bacteroidota</taxon>
        <taxon>Flavobacteriia</taxon>
        <taxon>Flavobacteriales</taxon>
        <taxon>Flavobacteriaceae</taxon>
        <taxon>Pseudozobellia</taxon>
    </lineage>
</organism>
<dbReference type="Gene3D" id="3.60.10.10">
    <property type="entry name" value="Endonuclease/exonuclease/phosphatase"/>
    <property type="match status" value="1"/>
</dbReference>
<dbReference type="InterPro" id="IPR036691">
    <property type="entry name" value="Endo/exonu/phosph_ase_sf"/>
</dbReference>
<dbReference type="AlphaFoldDB" id="A0A1M6FMA8"/>
<feature type="chain" id="PRO_5012409652" evidence="1">
    <location>
        <begin position="21"/>
        <end position="277"/>
    </location>
</feature>
<evidence type="ECO:0000313" key="4">
    <source>
        <dbReference type="Proteomes" id="UP000184543"/>
    </source>
</evidence>
<dbReference type="Proteomes" id="UP000184543">
    <property type="component" value="Unassembled WGS sequence"/>
</dbReference>
<reference evidence="4" key="1">
    <citation type="submission" date="2016-11" db="EMBL/GenBank/DDBJ databases">
        <authorList>
            <person name="Varghese N."/>
            <person name="Submissions S."/>
        </authorList>
    </citation>
    <scope>NUCLEOTIDE SEQUENCE [LARGE SCALE GENOMIC DNA]</scope>
    <source>
        <strain evidence="4">DSM 19858</strain>
    </source>
</reference>
<keyword evidence="3" id="KW-0540">Nuclease</keyword>
<dbReference type="GO" id="GO:0000175">
    <property type="term" value="F:3'-5'-RNA exonuclease activity"/>
    <property type="evidence" value="ECO:0007669"/>
    <property type="project" value="TreeGrafter"/>
</dbReference>
<dbReference type="PANTHER" id="PTHR12121">
    <property type="entry name" value="CARBON CATABOLITE REPRESSOR PROTEIN 4"/>
    <property type="match status" value="1"/>
</dbReference>
<feature type="signal peptide" evidence="1">
    <location>
        <begin position="1"/>
        <end position="20"/>
    </location>
</feature>
<dbReference type="SUPFAM" id="SSF56219">
    <property type="entry name" value="DNase I-like"/>
    <property type="match status" value="1"/>
</dbReference>
<keyword evidence="3" id="KW-0255">Endonuclease</keyword>
<keyword evidence="1" id="KW-0732">Signal</keyword>
<keyword evidence="3" id="KW-0378">Hydrolase</keyword>
<dbReference type="InterPro" id="IPR050410">
    <property type="entry name" value="CCR4/nocturin_mRNA_transcr"/>
</dbReference>
<sequence>MRLKYFAPAILFFLAFTLQGQDVKVMTYNIKYDNVSDTVNNWNDRKHPMVDLINKFDPGVIGMQEVLFRQLQFLNESMPHLDYVGVGREDGKEKGEFSPIFYNTQKFELLKSGTFWLSTTPDEVSIGWDAALERICTYALFKTKDDDKRFWVFNTHFDHRGVKARKKSVKLILKKIKAINREKLPVVLMGDLNLQPEQQPIELLAKKMTDGLLVAEKPNKGPIGTFNGFNLEEPINRRIDYIFTEGFTVRSYSHIDERLPNGKHVSDHLPVIAELSH</sequence>
<dbReference type="STRING" id="192903.SAMN04488513_102485"/>